<dbReference type="InterPro" id="IPR004837">
    <property type="entry name" value="NaCa_Exmemb"/>
</dbReference>
<comment type="caution">
    <text evidence="7">The sequence shown here is derived from an EMBL/GenBank/DDBJ whole genome shotgun (WGS) entry which is preliminary data.</text>
</comment>
<evidence type="ECO:0000256" key="2">
    <source>
        <dbReference type="ARBA" id="ARBA00022692"/>
    </source>
</evidence>
<keyword evidence="2 5" id="KW-0812">Transmembrane</keyword>
<keyword evidence="3 5" id="KW-1133">Transmembrane helix</keyword>
<evidence type="ECO:0000259" key="6">
    <source>
        <dbReference type="Pfam" id="PF01699"/>
    </source>
</evidence>
<evidence type="ECO:0000313" key="8">
    <source>
        <dbReference type="Proteomes" id="UP001157125"/>
    </source>
</evidence>
<evidence type="ECO:0000256" key="1">
    <source>
        <dbReference type="ARBA" id="ARBA00004141"/>
    </source>
</evidence>
<sequence length="69" mass="7570">MVGVAGLIQPAAVSADLLHRDMPILMAFTLLLIAFGFRWRRDGRINRLEGAILIALWLAYTVYLVTAGG</sequence>
<evidence type="ECO:0000313" key="7">
    <source>
        <dbReference type="EMBL" id="GMA34661.1"/>
    </source>
</evidence>
<dbReference type="Proteomes" id="UP001157125">
    <property type="component" value="Unassembled WGS sequence"/>
</dbReference>
<comment type="subcellular location">
    <subcellularLocation>
        <location evidence="1">Membrane</location>
        <topology evidence="1">Multi-pass membrane protein</topology>
    </subcellularLocation>
</comment>
<dbReference type="EMBL" id="BSUN01000001">
    <property type="protein sequence ID" value="GMA34661.1"/>
    <property type="molecule type" value="Genomic_DNA"/>
</dbReference>
<keyword evidence="8" id="KW-1185">Reference proteome</keyword>
<dbReference type="InterPro" id="IPR044880">
    <property type="entry name" value="NCX_ion-bd_dom_sf"/>
</dbReference>
<accession>A0ABQ6IAC0</accession>
<feature type="transmembrane region" description="Helical" evidence="5">
    <location>
        <begin position="51"/>
        <end position="68"/>
    </location>
</feature>
<gene>
    <name evidence="7" type="ORF">GCM10025876_08650</name>
</gene>
<reference evidence="8" key="1">
    <citation type="journal article" date="2019" name="Int. J. Syst. Evol. Microbiol.">
        <title>The Global Catalogue of Microorganisms (GCM) 10K type strain sequencing project: providing services to taxonomists for standard genome sequencing and annotation.</title>
        <authorList>
            <consortium name="The Broad Institute Genomics Platform"/>
            <consortium name="The Broad Institute Genome Sequencing Center for Infectious Disease"/>
            <person name="Wu L."/>
            <person name="Ma J."/>
        </authorList>
    </citation>
    <scope>NUCLEOTIDE SEQUENCE [LARGE SCALE GENOMIC DNA]</scope>
    <source>
        <strain evidence="8">NBRC 112299</strain>
    </source>
</reference>
<keyword evidence="4 5" id="KW-0472">Membrane</keyword>
<evidence type="ECO:0000256" key="4">
    <source>
        <dbReference type="ARBA" id="ARBA00023136"/>
    </source>
</evidence>
<dbReference type="Gene3D" id="1.20.1420.30">
    <property type="entry name" value="NCX, central ion-binding region"/>
    <property type="match status" value="1"/>
</dbReference>
<proteinExistence type="predicted"/>
<name>A0ABQ6IAC0_9MICO</name>
<protein>
    <recommendedName>
        <fullName evidence="6">Sodium/calcium exchanger membrane region domain-containing protein</fullName>
    </recommendedName>
</protein>
<feature type="domain" description="Sodium/calcium exchanger membrane region" evidence="6">
    <location>
        <begin position="2"/>
        <end position="65"/>
    </location>
</feature>
<evidence type="ECO:0000256" key="5">
    <source>
        <dbReference type="SAM" id="Phobius"/>
    </source>
</evidence>
<evidence type="ECO:0000256" key="3">
    <source>
        <dbReference type="ARBA" id="ARBA00022989"/>
    </source>
</evidence>
<feature type="transmembrane region" description="Helical" evidence="5">
    <location>
        <begin position="22"/>
        <end position="39"/>
    </location>
</feature>
<dbReference type="Pfam" id="PF01699">
    <property type="entry name" value="Na_Ca_ex"/>
    <property type="match status" value="1"/>
</dbReference>
<organism evidence="7 8">
    <name type="scientific">Demequina litorisediminis</name>
    <dbReference type="NCBI Taxonomy" id="1849022"/>
    <lineage>
        <taxon>Bacteria</taxon>
        <taxon>Bacillati</taxon>
        <taxon>Actinomycetota</taxon>
        <taxon>Actinomycetes</taxon>
        <taxon>Micrococcales</taxon>
        <taxon>Demequinaceae</taxon>
        <taxon>Demequina</taxon>
    </lineage>
</organism>